<name>Q8GBS7_TREMA</name>
<organism evidence="2">
    <name type="scientific">Treponema maltophilum</name>
    <dbReference type="NCBI Taxonomy" id="51160"/>
    <lineage>
        <taxon>Bacteria</taxon>
        <taxon>Pseudomonadati</taxon>
        <taxon>Spirochaetota</taxon>
        <taxon>Spirochaetia</taxon>
        <taxon>Spirochaetales</taxon>
        <taxon>Treponemataceae</taxon>
        <taxon>Treponema</taxon>
    </lineage>
</organism>
<evidence type="ECO:0008006" key="3">
    <source>
        <dbReference type="Google" id="ProtNLM"/>
    </source>
</evidence>
<evidence type="ECO:0000313" key="2">
    <source>
        <dbReference type="EMBL" id="CAC82557.1"/>
    </source>
</evidence>
<dbReference type="PROSITE" id="PS51257">
    <property type="entry name" value="PROKAR_LIPOPROTEIN"/>
    <property type="match status" value="1"/>
</dbReference>
<proteinExistence type="predicted"/>
<dbReference type="AlphaFoldDB" id="Q8GBS7"/>
<sequence>MTTIKKHGNVFVCAACACACVLLLAVFASCATAKVRDADKADADPNFIGDFDPIRLEDAMALRTVMGKIKPTVLRLYFVPRTNIVEAYFRDGMNAFVLMFDEKARNTIGEAGALYAASYGDYSAGNAGAMPVRKPTKQNAFNAGNVSVAWGVTAAARNGESSFRTNYEFLEKNRPYFLLTVEAAVDKNDSSTQSPPVNLYFSPSQLEALFSITNSETLREQIDELNKKAFTF</sequence>
<feature type="chain" id="PRO_5004305972" description="Lipoprotein" evidence="1">
    <location>
        <begin position="34"/>
        <end position="232"/>
    </location>
</feature>
<dbReference type="EMBL" id="AJ304448">
    <property type="protein sequence ID" value="CAC82557.1"/>
    <property type="molecule type" value="Genomic_DNA"/>
</dbReference>
<feature type="signal peptide" evidence="1">
    <location>
        <begin position="1"/>
        <end position="33"/>
    </location>
</feature>
<keyword evidence="1" id="KW-0732">Signal</keyword>
<reference evidence="2" key="1">
    <citation type="submission" date="2000-12" db="EMBL/GenBank/DDBJ databases">
        <title>Outer sheath associated proteins of the oral spirocheate Treponema maltophilum.</title>
        <authorList>
            <person name="Heuner K."/>
        </authorList>
    </citation>
    <scope>NUCLEOTIDE SEQUENCE</scope>
</reference>
<evidence type="ECO:0000256" key="1">
    <source>
        <dbReference type="SAM" id="SignalP"/>
    </source>
</evidence>
<accession>Q8GBS7</accession>
<protein>
    <recommendedName>
        <fullName evidence="3">Lipoprotein</fullName>
    </recommendedName>
</protein>